<feature type="compositionally biased region" description="Basic and acidic residues" evidence="1">
    <location>
        <begin position="7"/>
        <end position="16"/>
    </location>
</feature>
<comment type="caution">
    <text evidence="2">The sequence shown here is derived from an EMBL/GenBank/DDBJ whole genome shotgun (WGS) entry which is preliminary data.</text>
</comment>
<feature type="compositionally biased region" description="Polar residues" evidence="1">
    <location>
        <begin position="331"/>
        <end position="342"/>
    </location>
</feature>
<organism evidence="2 3">
    <name type="scientific">Paragonimus westermani</name>
    <dbReference type="NCBI Taxonomy" id="34504"/>
    <lineage>
        <taxon>Eukaryota</taxon>
        <taxon>Metazoa</taxon>
        <taxon>Spiralia</taxon>
        <taxon>Lophotrochozoa</taxon>
        <taxon>Platyhelminthes</taxon>
        <taxon>Trematoda</taxon>
        <taxon>Digenea</taxon>
        <taxon>Plagiorchiida</taxon>
        <taxon>Troglotremata</taxon>
        <taxon>Troglotrematidae</taxon>
        <taxon>Paragonimus</taxon>
    </lineage>
</organism>
<gene>
    <name evidence="2" type="ORF">DEA37_0007722</name>
</gene>
<dbReference type="AlphaFoldDB" id="A0A5J4NTK5"/>
<evidence type="ECO:0000313" key="3">
    <source>
        <dbReference type="Proteomes" id="UP000324629"/>
    </source>
</evidence>
<accession>A0A5J4NTK5</accession>
<protein>
    <submittedName>
        <fullName evidence="2">Uncharacterized protein</fullName>
    </submittedName>
</protein>
<keyword evidence="3" id="KW-1185">Reference proteome</keyword>
<proteinExistence type="predicted"/>
<evidence type="ECO:0000313" key="2">
    <source>
        <dbReference type="EMBL" id="KAA3678871.1"/>
    </source>
</evidence>
<sequence>MFCLPSKGEHLSKTENEPVQPRAMEERLTHDEHTKIPQQLFTVHGRSLNDLLTTDVGVDQKQMHPSPANKEDEEKHSVKFRAEQAIASYEHALDLDSTVPTETKQLHCKPPLPHSLHRSAELSNTDSDHDVSHGSRAGCKKSADVELISEALERSRRLKEQLARVSTDLRSSLQDAENSSILGRSFESSVLEKSPSNPELQATLDQLDPQPLLKTVESDQLLVKSNQLNLVEHLLNHHEPDPTIHSVNRLIFPPDRSTHFAHLDGDAVGDFALLDVSDRDSPIQFIARDNQLVEELFFQSSDPKDPPVVTVTRYNPRFQQSVPTEQKDLNIPSSPRGRQSGLTDFDPVPLSTATNSHQTSLTTSLLFHRDRRSRTDQLVPEFVGKGGPRTVRFAHGASGHPVAFVELHPLDNRLTERHVRFSVFTLPPTWRPENTATQLTPRLICLNQLALEDVRTAVLAKKHWRSNNLVRMFVPLLSSGTEISNLEREPGASPVLYARIELKLEPLWMSDSPTDSRRLDQIHPVLPPPTLNSQTRRHIVGNIAKALLIRLARSFAVIEVWAKFTAGSPDRLIGLVKLRTAVVANTFAQVDTQKQRVSMQLPAVLNTLLTCAISSHPAVKRLQLKCKLLIHHMRHETWRLMLQIATGQVI</sequence>
<reference evidence="2 3" key="1">
    <citation type="journal article" date="2019" name="Gigascience">
        <title>Whole-genome sequence of the oriental lung fluke Paragonimus westermani.</title>
        <authorList>
            <person name="Oey H."/>
            <person name="Zakrzewski M."/>
            <person name="Narain K."/>
            <person name="Devi K.R."/>
            <person name="Agatsuma T."/>
            <person name="Nawaratna S."/>
            <person name="Gobert G.N."/>
            <person name="Jones M.K."/>
            <person name="Ragan M.A."/>
            <person name="McManus D.P."/>
            <person name="Krause L."/>
        </authorList>
    </citation>
    <scope>NUCLEOTIDE SEQUENCE [LARGE SCALE GENOMIC DNA]</scope>
    <source>
        <strain evidence="2 3">IND2009</strain>
    </source>
</reference>
<feature type="region of interest" description="Disordered" evidence="1">
    <location>
        <begin position="101"/>
        <end position="142"/>
    </location>
</feature>
<evidence type="ECO:0000256" key="1">
    <source>
        <dbReference type="SAM" id="MobiDB-lite"/>
    </source>
</evidence>
<dbReference type="Proteomes" id="UP000324629">
    <property type="component" value="Unassembled WGS sequence"/>
</dbReference>
<name>A0A5J4NTK5_9TREM</name>
<dbReference type="EMBL" id="QNGE01000929">
    <property type="protein sequence ID" value="KAA3678871.1"/>
    <property type="molecule type" value="Genomic_DNA"/>
</dbReference>
<feature type="region of interest" description="Disordered" evidence="1">
    <location>
        <begin position="1"/>
        <end position="21"/>
    </location>
</feature>
<feature type="region of interest" description="Disordered" evidence="1">
    <location>
        <begin position="319"/>
        <end position="345"/>
    </location>
</feature>